<evidence type="ECO:0000256" key="2">
    <source>
        <dbReference type="ARBA" id="ARBA00022946"/>
    </source>
</evidence>
<dbReference type="AlphaFoldDB" id="C5MBR4"/>
<reference evidence="8 9" key="1">
    <citation type="journal article" date="2009" name="Nature">
        <title>Evolution of pathogenicity and sexual reproduction in eight Candida genomes.</title>
        <authorList>
            <person name="Butler G."/>
            <person name="Rasmussen M.D."/>
            <person name="Lin M.F."/>
            <person name="Santos M.A."/>
            <person name="Sakthikumar S."/>
            <person name="Munro C.A."/>
            <person name="Rheinbay E."/>
            <person name="Grabherr M."/>
            <person name="Forche A."/>
            <person name="Reedy J.L."/>
            <person name="Agrafioti I."/>
            <person name="Arnaud M.B."/>
            <person name="Bates S."/>
            <person name="Brown A.J."/>
            <person name="Brunke S."/>
            <person name="Costanzo M.C."/>
            <person name="Fitzpatrick D.A."/>
            <person name="de Groot P.W."/>
            <person name="Harris D."/>
            <person name="Hoyer L.L."/>
            <person name="Hube B."/>
            <person name="Klis F.M."/>
            <person name="Kodira C."/>
            <person name="Lennard N."/>
            <person name="Logue M.E."/>
            <person name="Martin R."/>
            <person name="Neiman A.M."/>
            <person name="Nikolaou E."/>
            <person name="Quail M.A."/>
            <person name="Quinn J."/>
            <person name="Santos M.C."/>
            <person name="Schmitzberger F.F."/>
            <person name="Sherlock G."/>
            <person name="Shah P."/>
            <person name="Silverstein K.A."/>
            <person name="Skrzypek M.S."/>
            <person name="Soll D."/>
            <person name="Staggs R."/>
            <person name="Stansfield I."/>
            <person name="Stumpf M.P."/>
            <person name="Sudbery P.E."/>
            <person name="Srikantha T."/>
            <person name="Zeng Q."/>
            <person name="Berman J."/>
            <person name="Berriman M."/>
            <person name="Heitman J."/>
            <person name="Gow N.A."/>
            <person name="Lorenz M.C."/>
            <person name="Birren B.W."/>
            <person name="Kellis M."/>
            <person name="Cuomo C.A."/>
        </authorList>
    </citation>
    <scope>NUCLEOTIDE SEQUENCE [LARGE SCALE GENOMIC DNA]</scope>
    <source>
        <strain evidence="9">ATCC MYA-3404 / T1</strain>
    </source>
</reference>
<dbReference type="Pfam" id="PF00380">
    <property type="entry name" value="Ribosomal_S9"/>
    <property type="match status" value="1"/>
</dbReference>
<dbReference type="RefSeq" id="XP_002549209.1">
    <property type="nucleotide sequence ID" value="XM_002549163.1"/>
</dbReference>
<evidence type="ECO:0000313" key="9">
    <source>
        <dbReference type="Proteomes" id="UP000002037"/>
    </source>
</evidence>
<dbReference type="PROSITE" id="PS00360">
    <property type="entry name" value="RIBOSOMAL_S9"/>
    <property type="match status" value="1"/>
</dbReference>
<dbReference type="Gene3D" id="3.30.230.10">
    <property type="match status" value="1"/>
</dbReference>
<evidence type="ECO:0000256" key="4">
    <source>
        <dbReference type="ARBA" id="ARBA00023274"/>
    </source>
</evidence>
<dbReference type="PANTHER" id="PTHR21569">
    <property type="entry name" value="RIBOSOMAL PROTEIN S9"/>
    <property type="match status" value="1"/>
</dbReference>
<dbReference type="InterPro" id="IPR014721">
    <property type="entry name" value="Ribsml_uS5_D2-typ_fold_subgr"/>
</dbReference>
<evidence type="ECO:0000313" key="8">
    <source>
        <dbReference type="EMBL" id="EER33081.1"/>
    </source>
</evidence>
<comment type="similarity">
    <text evidence="1 7">Belongs to the universal ribosomal protein uS9 family.</text>
</comment>
<name>C5MBR4_CANTT</name>
<dbReference type="InterPro" id="IPR020574">
    <property type="entry name" value="Ribosomal_uS9_CS"/>
</dbReference>
<dbReference type="eggNOG" id="KOG1697">
    <property type="taxonomic scope" value="Eukaryota"/>
</dbReference>
<dbReference type="InterPro" id="IPR020568">
    <property type="entry name" value="Ribosomal_Su5_D2-typ_SF"/>
</dbReference>
<dbReference type="GO" id="GO:0003735">
    <property type="term" value="F:structural constituent of ribosome"/>
    <property type="evidence" value="ECO:0007669"/>
    <property type="project" value="EnsemblFungi"/>
</dbReference>
<dbReference type="SUPFAM" id="SSF54211">
    <property type="entry name" value="Ribosomal protein S5 domain 2-like"/>
    <property type="match status" value="1"/>
</dbReference>
<dbReference type="STRING" id="294747.C5MBR4"/>
<organism evidence="8 9">
    <name type="scientific">Candida tropicalis (strain ATCC MYA-3404 / T1)</name>
    <name type="common">Yeast</name>
    <dbReference type="NCBI Taxonomy" id="294747"/>
    <lineage>
        <taxon>Eukaryota</taxon>
        <taxon>Fungi</taxon>
        <taxon>Dikarya</taxon>
        <taxon>Ascomycota</taxon>
        <taxon>Saccharomycotina</taxon>
        <taxon>Pichiomycetes</taxon>
        <taxon>Debaryomycetaceae</taxon>
        <taxon>Candida/Lodderomyces clade</taxon>
        <taxon>Candida</taxon>
    </lineage>
</organism>
<dbReference type="GO" id="GO:0006412">
    <property type="term" value="P:translation"/>
    <property type="evidence" value="ECO:0007669"/>
    <property type="project" value="InterPro"/>
</dbReference>
<dbReference type="GO" id="GO:0003723">
    <property type="term" value="F:RNA binding"/>
    <property type="evidence" value="ECO:0007669"/>
    <property type="project" value="TreeGrafter"/>
</dbReference>
<proteinExistence type="inferred from homology"/>
<keyword evidence="3 7" id="KW-0689">Ribosomal protein</keyword>
<dbReference type="InterPro" id="IPR023035">
    <property type="entry name" value="Ribosomal_uS9_bac/plastid"/>
</dbReference>
<evidence type="ECO:0000256" key="6">
    <source>
        <dbReference type="ARBA" id="ARBA00042623"/>
    </source>
</evidence>
<dbReference type="VEuPathDB" id="FungiDB:CTRG_03506"/>
<keyword evidence="2" id="KW-0809">Transit peptide</keyword>
<dbReference type="OrthoDB" id="10254627at2759"/>
<evidence type="ECO:0000256" key="5">
    <source>
        <dbReference type="ARBA" id="ARBA00039318"/>
    </source>
</evidence>
<evidence type="ECO:0000256" key="1">
    <source>
        <dbReference type="ARBA" id="ARBA00005251"/>
    </source>
</evidence>
<evidence type="ECO:0000256" key="3">
    <source>
        <dbReference type="ARBA" id="ARBA00022980"/>
    </source>
</evidence>
<dbReference type="EMBL" id="GG692398">
    <property type="protein sequence ID" value="EER33081.1"/>
    <property type="molecule type" value="Genomic_DNA"/>
</dbReference>
<sequence length="308" mass="35567">MTSRLITRFRGLHIPQRPFHQSVLQFNEVRRDFQRQSKFQRRSQYRPPTQVTENLTIEEINRIRTVPTLNTFYGGNPIHEDNVNKLKALLKKYQSLPTRSVPDEEIKNQKFIGFDDYTKITKSGTRVKNIHYRELITLLNRLRSIDLQLMPIEVSKVLKEYSSSSLNKIVQVAKEKTLDSFGRARGKAKRKSCEAKVYLVKGEGEVLVNGKSIIEYFPNIYARKNIVYPFQVIDQEGKYNVFAQVSGGGYTGQSEAIMYAISKALVIFNPLLKPRLSKAGLMKSDSRIVERKKPGKLKARKSPTWVKR</sequence>
<dbReference type="InterPro" id="IPR000754">
    <property type="entry name" value="Ribosomal_uS9"/>
</dbReference>
<dbReference type="GeneID" id="8298032"/>
<protein>
    <recommendedName>
        <fullName evidence="5">Small ribosomal subunit protein uS9m</fullName>
    </recommendedName>
    <alternativeName>
        <fullName evidence="6">37S ribosomal protein S9, mitochondrial</fullName>
    </alternativeName>
</protein>
<dbReference type="FunFam" id="3.30.230.10:FF:000001">
    <property type="entry name" value="30S ribosomal protein S9"/>
    <property type="match status" value="1"/>
</dbReference>
<dbReference type="NCBIfam" id="NF001099">
    <property type="entry name" value="PRK00132.1"/>
    <property type="match status" value="1"/>
</dbReference>
<keyword evidence="9" id="KW-1185">Reference proteome</keyword>
<dbReference type="GO" id="GO:0005763">
    <property type="term" value="C:mitochondrial small ribosomal subunit"/>
    <property type="evidence" value="ECO:0007669"/>
    <property type="project" value="EnsemblFungi"/>
</dbReference>
<keyword evidence="4 7" id="KW-0687">Ribonucleoprotein</keyword>
<gene>
    <name evidence="8" type="ORF">CTRG_03506</name>
</gene>
<accession>C5MBR4</accession>
<dbReference type="HOGENOM" id="CLU_036531_0_0_1"/>
<evidence type="ECO:0000256" key="7">
    <source>
        <dbReference type="RuleBase" id="RU003815"/>
    </source>
</evidence>
<dbReference type="KEGG" id="ctp:CTRG_03506"/>
<dbReference type="PANTHER" id="PTHR21569:SF1">
    <property type="entry name" value="SMALL RIBOSOMAL SUBUNIT PROTEIN US9M"/>
    <property type="match status" value="1"/>
</dbReference>
<dbReference type="Proteomes" id="UP000002037">
    <property type="component" value="Unassembled WGS sequence"/>
</dbReference>